<protein>
    <submittedName>
        <fullName evidence="2">ATP-binding protein</fullName>
    </submittedName>
</protein>
<dbReference type="EMBL" id="DTCM01000087">
    <property type="protein sequence ID" value="HGL41474.1"/>
    <property type="molecule type" value="Genomic_DNA"/>
</dbReference>
<dbReference type="Gene3D" id="3.40.50.300">
    <property type="entry name" value="P-loop containing nucleotide triphosphate hydrolases"/>
    <property type="match status" value="1"/>
</dbReference>
<evidence type="ECO:0000256" key="1">
    <source>
        <dbReference type="SAM" id="MobiDB-lite"/>
    </source>
</evidence>
<dbReference type="AlphaFoldDB" id="A0A7J3G6U6"/>
<keyword evidence="2" id="KW-0067">ATP-binding</keyword>
<keyword evidence="2" id="KW-0547">Nucleotide-binding</keyword>
<proteinExistence type="predicted"/>
<accession>A0A7J3G6U6</accession>
<name>A0A7J3G6U6_CALS0</name>
<organism evidence="2">
    <name type="scientific">Caldiarchaeum subterraneum</name>
    <dbReference type="NCBI Taxonomy" id="311458"/>
    <lineage>
        <taxon>Archaea</taxon>
        <taxon>Nitrososphaerota</taxon>
        <taxon>Candidatus Caldarchaeales</taxon>
        <taxon>Candidatus Caldarchaeaceae</taxon>
        <taxon>Candidatus Caldarchaeum</taxon>
    </lineage>
</organism>
<evidence type="ECO:0000313" key="2">
    <source>
        <dbReference type="EMBL" id="HGL41474.1"/>
    </source>
</evidence>
<reference evidence="2" key="1">
    <citation type="journal article" date="2020" name="mSystems">
        <title>Genome- and Community-Level Interaction Insights into Carbon Utilization and Element Cycling Functions of Hydrothermarchaeota in Hydrothermal Sediment.</title>
        <authorList>
            <person name="Zhou Z."/>
            <person name="Liu Y."/>
            <person name="Xu W."/>
            <person name="Pan J."/>
            <person name="Luo Z.H."/>
            <person name="Li M."/>
        </authorList>
    </citation>
    <scope>NUCLEOTIDE SEQUENCE [LARGE SCALE GENOMIC DNA]</scope>
    <source>
        <strain evidence="2">SpSt-669</strain>
    </source>
</reference>
<feature type="compositionally biased region" description="Basic and acidic residues" evidence="1">
    <location>
        <begin position="298"/>
        <end position="311"/>
    </location>
</feature>
<gene>
    <name evidence="2" type="ORF">ENU43_07435</name>
</gene>
<feature type="region of interest" description="Disordered" evidence="1">
    <location>
        <begin position="268"/>
        <end position="311"/>
    </location>
</feature>
<sequence>MWDNGGRSPKECAVLAVETLREITRDIADVSSASAALLLRELVKLYGRGVPKTSDVVSALEKFINTAMAERRLAEANMASALLRRMMWLQIDEERPAKNIIGSDRVVVYDLSELGSVYLKTIYSLSILSKTYYGALRQGQSQKLETLVIAEECQNYIRGRRFDEPPSIGERMANELRAYGVGMVLISPDPVQIPWHLARDVAAVISIGLQAIPDSVKDLLRTIDPKQAKRVMMGKKAYVYYNGKLKTASPPKPPKEIELNVDVKEVIEETKPEETVETTATQPDNSGAEESVQTMPIEQKEPLEEAQRGVN</sequence>
<comment type="caution">
    <text evidence="2">The sequence shown here is derived from an EMBL/GenBank/DDBJ whole genome shotgun (WGS) entry which is preliminary data.</text>
</comment>
<dbReference type="SUPFAM" id="SSF52540">
    <property type="entry name" value="P-loop containing nucleoside triphosphate hydrolases"/>
    <property type="match status" value="1"/>
</dbReference>
<dbReference type="GO" id="GO:0005524">
    <property type="term" value="F:ATP binding"/>
    <property type="evidence" value="ECO:0007669"/>
    <property type="project" value="UniProtKB-KW"/>
</dbReference>
<dbReference type="InterPro" id="IPR027417">
    <property type="entry name" value="P-loop_NTPase"/>
</dbReference>